<proteinExistence type="predicted"/>
<evidence type="ECO:0000313" key="4">
    <source>
        <dbReference type="Proteomes" id="UP000283269"/>
    </source>
</evidence>
<dbReference type="InParanoid" id="A0A409WKL4"/>
<feature type="compositionally biased region" description="Polar residues" evidence="1">
    <location>
        <begin position="53"/>
        <end position="71"/>
    </location>
</feature>
<feature type="transmembrane region" description="Helical" evidence="2">
    <location>
        <begin position="12"/>
        <end position="32"/>
    </location>
</feature>
<evidence type="ECO:0000256" key="1">
    <source>
        <dbReference type="SAM" id="MobiDB-lite"/>
    </source>
</evidence>
<organism evidence="3 4">
    <name type="scientific">Psilocybe cyanescens</name>
    <dbReference type="NCBI Taxonomy" id="93625"/>
    <lineage>
        <taxon>Eukaryota</taxon>
        <taxon>Fungi</taxon>
        <taxon>Dikarya</taxon>
        <taxon>Basidiomycota</taxon>
        <taxon>Agaricomycotina</taxon>
        <taxon>Agaricomycetes</taxon>
        <taxon>Agaricomycetidae</taxon>
        <taxon>Agaricales</taxon>
        <taxon>Agaricineae</taxon>
        <taxon>Strophariaceae</taxon>
        <taxon>Psilocybe</taxon>
    </lineage>
</organism>
<dbReference type="AlphaFoldDB" id="A0A409WKL4"/>
<gene>
    <name evidence="3" type="ORF">CVT25_002308</name>
</gene>
<sequence>MSPGHDESLRFPYRRTFIVILIIIFSSSRKMLFMAKFGALLRIFPGSRRSGKPTASVNSASTGTDSPNPIITDNSSLLSNLSTLESDVGISSFSNPSTDDTSSEISAIHNGVAQAATTCLTVLKPLAGVVPFAGGSIKGVIKCLLVVLKSYEQMNINERDIAALRARLERLTGWLDVVPHTQDSLFSGLNDFLRTFFLAHGQGLFSSLNKALSKLNKASETPDFISVSAVENVIKQCSEEIDRTLLDFMFMRNLLFLPMMLNIELYLRQINTRMASTLVPHLSSESGHPSLDIPQHFSTNLLNDSIPSVNIVSIIISELT</sequence>
<dbReference type="InterPro" id="IPR059179">
    <property type="entry name" value="MLKL-like_MCAfunc"/>
</dbReference>
<comment type="caution">
    <text evidence="3">The sequence shown here is derived from an EMBL/GenBank/DDBJ whole genome shotgun (WGS) entry which is preliminary data.</text>
</comment>
<feature type="region of interest" description="Disordered" evidence="1">
    <location>
        <begin position="48"/>
        <end position="71"/>
    </location>
</feature>
<evidence type="ECO:0000256" key="2">
    <source>
        <dbReference type="SAM" id="Phobius"/>
    </source>
</evidence>
<keyword evidence="2" id="KW-0812">Transmembrane</keyword>
<dbReference type="CDD" id="cd21037">
    <property type="entry name" value="MLKL_NTD"/>
    <property type="match status" value="1"/>
</dbReference>
<keyword evidence="4" id="KW-1185">Reference proteome</keyword>
<evidence type="ECO:0000313" key="3">
    <source>
        <dbReference type="EMBL" id="PPQ79083.1"/>
    </source>
</evidence>
<dbReference type="Proteomes" id="UP000283269">
    <property type="component" value="Unassembled WGS sequence"/>
</dbReference>
<accession>A0A409WKL4</accession>
<keyword evidence="2" id="KW-1133">Transmembrane helix</keyword>
<name>A0A409WKL4_PSICY</name>
<keyword evidence="2" id="KW-0472">Membrane</keyword>
<dbReference type="EMBL" id="NHYD01003394">
    <property type="protein sequence ID" value="PPQ79083.1"/>
    <property type="molecule type" value="Genomic_DNA"/>
</dbReference>
<protein>
    <submittedName>
        <fullName evidence="3">Uncharacterized protein</fullName>
    </submittedName>
</protein>
<reference evidence="3 4" key="1">
    <citation type="journal article" date="2018" name="Evol. Lett.">
        <title>Horizontal gene cluster transfer increased hallucinogenic mushroom diversity.</title>
        <authorList>
            <person name="Reynolds H.T."/>
            <person name="Vijayakumar V."/>
            <person name="Gluck-Thaler E."/>
            <person name="Korotkin H.B."/>
            <person name="Matheny P.B."/>
            <person name="Slot J.C."/>
        </authorList>
    </citation>
    <scope>NUCLEOTIDE SEQUENCE [LARGE SCALE GENOMIC DNA]</scope>
    <source>
        <strain evidence="3 4">2631</strain>
    </source>
</reference>